<protein>
    <recommendedName>
        <fullName evidence="7">RDD domain-containing protein</fullName>
    </recommendedName>
</protein>
<comment type="subcellular location">
    <subcellularLocation>
        <location evidence="1">Membrane</location>
        <topology evidence="1">Multi-pass membrane protein</topology>
    </subcellularLocation>
</comment>
<dbReference type="InterPro" id="IPR039871">
    <property type="entry name" value="FAM8A1"/>
</dbReference>
<name>A0ABR1E9L1_NECAM</name>
<organism evidence="8 9">
    <name type="scientific">Necator americanus</name>
    <name type="common">Human hookworm</name>
    <dbReference type="NCBI Taxonomy" id="51031"/>
    <lineage>
        <taxon>Eukaryota</taxon>
        <taxon>Metazoa</taxon>
        <taxon>Ecdysozoa</taxon>
        <taxon>Nematoda</taxon>
        <taxon>Chromadorea</taxon>
        <taxon>Rhabditida</taxon>
        <taxon>Rhabditina</taxon>
        <taxon>Rhabditomorpha</taxon>
        <taxon>Strongyloidea</taxon>
        <taxon>Ancylostomatidae</taxon>
        <taxon>Bunostominae</taxon>
        <taxon>Necator</taxon>
    </lineage>
</organism>
<dbReference type="PANTHER" id="PTHR13659:SF5">
    <property type="entry name" value="PROTEIN FAM8A1"/>
    <property type="match status" value="1"/>
</dbReference>
<reference evidence="8 9" key="1">
    <citation type="submission" date="2023-08" db="EMBL/GenBank/DDBJ databases">
        <title>A Necator americanus chromosomal reference genome.</title>
        <authorList>
            <person name="Ilik V."/>
            <person name="Petrzelkova K.J."/>
            <person name="Pardy F."/>
            <person name="Fuh T."/>
            <person name="Niatou-Singa F.S."/>
            <person name="Gouil Q."/>
            <person name="Baker L."/>
            <person name="Ritchie M.E."/>
            <person name="Jex A.R."/>
            <person name="Gazzola D."/>
            <person name="Li H."/>
            <person name="Toshio Fujiwara R."/>
            <person name="Zhan B."/>
            <person name="Aroian R.V."/>
            <person name="Pafco B."/>
            <person name="Schwarz E.M."/>
        </authorList>
    </citation>
    <scope>NUCLEOTIDE SEQUENCE [LARGE SCALE GENOMIC DNA]</scope>
    <source>
        <strain evidence="8 9">Aroian</strain>
        <tissue evidence="8">Whole animal</tissue>
    </source>
</reference>
<feature type="domain" description="RDD" evidence="7">
    <location>
        <begin position="185"/>
        <end position="349"/>
    </location>
</feature>
<proteinExistence type="predicted"/>
<evidence type="ECO:0000259" key="7">
    <source>
        <dbReference type="Pfam" id="PF06271"/>
    </source>
</evidence>
<keyword evidence="3 6" id="KW-1133">Transmembrane helix</keyword>
<evidence type="ECO:0000313" key="8">
    <source>
        <dbReference type="EMBL" id="KAK6759298.1"/>
    </source>
</evidence>
<evidence type="ECO:0000256" key="4">
    <source>
        <dbReference type="ARBA" id="ARBA00023136"/>
    </source>
</evidence>
<evidence type="ECO:0000256" key="3">
    <source>
        <dbReference type="ARBA" id="ARBA00022989"/>
    </source>
</evidence>
<feature type="region of interest" description="Disordered" evidence="5">
    <location>
        <begin position="1"/>
        <end position="24"/>
    </location>
</feature>
<feature type="compositionally biased region" description="Polar residues" evidence="5">
    <location>
        <begin position="56"/>
        <end position="68"/>
    </location>
</feature>
<dbReference type="InterPro" id="IPR010432">
    <property type="entry name" value="RDD"/>
</dbReference>
<gene>
    <name evidence="8" type="primary">Necator_chrX.g21262</name>
    <name evidence="8" type="ORF">RB195_021101</name>
</gene>
<evidence type="ECO:0000256" key="1">
    <source>
        <dbReference type="ARBA" id="ARBA00004141"/>
    </source>
</evidence>
<evidence type="ECO:0000313" key="9">
    <source>
        <dbReference type="Proteomes" id="UP001303046"/>
    </source>
</evidence>
<evidence type="ECO:0000256" key="5">
    <source>
        <dbReference type="SAM" id="MobiDB-lite"/>
    </source>
</evidence>
<feature type="transmembrane region" description="Helical" evidence="6">
    <location>
        <begin position="192"/>
        <end position="214"/>
    </location>
</feature>
<keyword evidence="4 6" id="KW-0472">Membrane</keyword>
<comment type="caution">
    <text evidence="8">The sequence shown here is derived from an EMBL/GenBank/DDBJ whole genome shotgun (WGS) entry which is preliminary data.</text>
</comment>
<evidence type="ECO:0000256" key="2">
    <source>
        <dbReference type="ARBA" id="ARBA00022692"/>
    </source>
</evidence>
<keyword evidence="9" id="KW-1185">Reference proteome</keyword>
<dbReference type="Pfam" id="PF06271">
    <property type="entry name" value="RDD"/>
    <property type="match status" value="1"/>
</dbReference>
<keyword evidence="2 6" id="KW-0812">Transmembrane</keyword>
<dbReference type="Proteomes" id="UP001303046">
    <property type="component" value="Unassembled WGS sequence"/>
</dbReference>
<sequence>MSGNSRSNESTRDKGLGVEDPVIIPSNDNIPGGLRQHHKFVLAHTALWWAAKSTEIMSDPSSETQPTRDASEKEGSRPSITLGEYCEQLRKWMDEVNCWQAFHQYNTVMMAYQDQLHTRQGQSDRADGGLRRRRQEPEVDFVEQNDGGEVRRDPVLVLPVPPSARDVAVIHNPNGPDLLAAQFTVASYLRRFFAEVIDFVFAFFIKLLLVYYLVELELVDLSRFDKLLSNEADLQTLVDITQELFPLELLGKLACSLLEALCLSQSLFARFSGQTPGKYVMGVRVIECGSVTHVVGAPANVVRVTGSVLIPFKAAVLRSLLKNILINSLVPFSTVAFAFNFNRAIYDIVARTIVVLD</sequence>
<feature type="region of interest" description="Disordered" evidence="5">
    <location>
        <begin position="56"/>
        <end position="79"/>
    </location>
</feature>
<dbReference type="EMBL" id="JAVFWL010000006">
    <property type="protein sequence ID" value="KAK6759298.1"/>
    <property type="molecule type" value="Genomic_DNA"/>
</dbReference>
<evidence type="ECO:0000256" key="6">
    <source>
        <dbReference type="SAM" id="Phobius"/>
    </source>
</evidence>
<accession>A0ABR1E9L1</accession>
<feature type="region of interest" description="Disordered" evidence="5">
    <location>
        <begin position="119"/>
        <end position="140"/>
    </location>
</feature>
<dbReference type="PANTHER" id="PTHR13659">
    <property type="entry name" value="AUTOSOMAL HIGHLY CONSERVED PROTEIN"/>
    <property type="match status" value="1"/>
</dbReference>